<dbReference type="EMBL" id="CP115450">
    <property type="protein sequence ID" value="WBP90999.1"/>
    <property type="molecule type" value="Genomic_DNA"/>
</dbReference>
<feature type="compositionally biased region" description="Gly residues" evidence="1">
    <location>
        <begin position="22"/>
        <end position="32"/>
    </location>
</feature>
<evidence type="ECO:0000256" key="1">
    <source>
        <dbReference type="SAM" id="MobiDB-lite"/>
    </source>
</evidence>
<keyword evidence="2" id="KW-1133">Transmembrane helix</keyword>
<name>A0ABY7QFH8_9ACTN</name>
<keyword evidence="2" id="KW-0812">Transmembrane</keyword>
<protein>
    <submittedName>
        <fullName evidence="3">Uncharacterized protein</fullName>
    </submittedName>
</protein>
<feature type="compositionally biased region" description="Gly residues" evidence="1">
    <location>
        <begin position="1"/>
        <end position="13"/>
    </location>
</feature>
<reference evidence="4" key="1">
    <citation type="submission" date="2022-12" db="EMBL/GenBank/DDBJ databases">
        <authorList>
            <person name="Mo P."/>
        </authorList>
    </citation>
    <scope>NUCLEOTIDE SEQUENCE [LARGE SCALE GENOMIC DNA]</scope>
    <source>
        <strain evidence="4">HUAS 3-15</strain>
    </source>
</reference>
<dbReference type="Proteomes" id="UP001212821">
    <property type="component" value="Chromosome"/>
</dbReference>
<dbReference type="RefSeq" id="WP_270150122.1">
    <property type="nucleotide sequence ID" value="NZ_CP115450.1"/>
</dbReference>
<keyword evidence="2" id="KW-0472">Membrane</keyword>
<evidence type="ECO:0000313" key="3">
    <source>
        <dbReference type="EMBL" id="WBP90999.1"/>
    </source>
</evidence>
<feature type="transmembrane region" description="Helical" evidence="2">
    <location>
        <begin position="86"/>
        <end position="108"/>
    </location>
</feature>
<proteinExistence type="predicted"/>
<gene>
    <name evidence="3" type="ORF">O1G21_37445</name>
</gene>
<organism evidence="3 4">
    <name type="scientific">Kitasatospora cathayae</name>
    <dbReference type="NCBI Taxonomy" id="3004092"/>
    <lineage>
        <taxon>Bacteria</taxon>
        <taxon>Bacillati</taxon>
        <taxon>Actinomycetota</taxon>
        <taxon>Actinomycetes</taxon>
        <taxon>Kitasatosporales</taxon>
        <taxon>Streptomycetaceae</taxon>
        <taxon>Kitasatospora</taxon>
    </lineage>
</organism>
<sequence length="113" mass="10710">MAGRSGGHEGIPGGDPLDPGAVGPGGEGGFAVGSGHRLAGGPEDTGGVTAFQEGEVAGEVAGDVGPASSSAPVYVRRSRCGIRASSVLVAALLVAAAHHGGSAGLGVLSGLRW</sequence>
<accession>A0ABY7QFH8</accession>
<evidence type="ECO:0000256" key="2">
    <source>
        <dbReference type="SAM" id="Phobius"/>
    </source>
</evidence>
<feature type="region of interest" description="Disordered" evidence="1">
    <location>
        <begin position="1"/>
        <end position="49"/>
    </location>
</feature>
<evidence type="ECO:0000313" key="4">
    <source>
        <dbReference type="Proteomes" id="UP001212821"/>
    </source>
</evidence>
<keyword evidence="4" id="KW-1185">Reference proteome</keyword>